<comment type="function">
    <text evidence="7">Involved in peptide bond synthesis. Stimulates efficient translation and peptide-bond synthesis on native or reconstituted 70S ribosomes in vitro. Probably functions indirectly by altering the affinity of the ribosome for aminoacyl-tRNA, thus increasing their reactivity as acceptors for peptidyl transferase.</text>
</comment>
<dbReference type="FunFam" id="2.30.30.30:FF:000003">
    <property type="entry name" value="Elongation factor P"/>
    <property type="match status" value="1"/>
</dbReference>
<dbReference type="Proteomes" id="UP000004793">
    <property type="component" value="Chromosome"/>
</dbReference>
<dbReference type="OrthoDB" id="9801844at2"/>
<dbReference type="GO" id="GO:0043043">
    <property type="term" value="P:peptide biosynthetic process"/>
    <property type="evidence" value="ECO:0007669"/>
    <property type="project" value="InterPro"/>
</dbReference>
<dbReference type="InterPro" id="IPR015365">
    <property type="entry name" value="Elong-fact-P_C"/>
</dbReference>
<dbReference type="PANTHER" id="PTHR30053:SF12">
    <property type="entry name" value="ELONGATION FACTOR P (EF-P) FAMILY PROTEIN"/>
    <property type="match status" value="1"/>
</dbReference>
<dbReference type="SUPFAM" id="SSF50249">
    <property type="entry name" value="Nucleic acid-binding proteins"/>
    <property type="match status" value="2"/>
</dbReference>
<dbReference type="Pfam" id="PF08207">
    <property type="entry name" value="EFP_N"/>
    <property type="match status" value="1"/>
</dbReference>
<dbReference type="KEGG" id="cex:CSE_07830"/>
<dbReference type="InterPro" id="IPR008991">
    <property type="entry name" value="Translation_prot_SH3-like_sf"/>
</dbReference>
<evidence type="ECO:0000256" key="9">
    <source>
        <dbReference type="RuleBase" id="RU004389"/>
    </source>
</evidence>
<dbReference type="EMBL" id="AP012051">
    <property type="protein sequence ID" value="BAL80909.1"/>
    <property type="molecule type" value="Genomic_DNA"/>
</dbReference>
<dbReference type="InterPro" id="IPR013852">
    <property type="entry name" value="Transl_elong_P/YeiP_CS"/>
</dbReference>
<evidence type="ECO:0000259" key="11">
    <source>
        <dbReference type="SMART" id="SM01185"/>
    </source>
</evidence>
<name>A0A7U6GEH9_CALEA</name>
<evidence type="ECO:0000313" key="13">
    <source>
        <dbReference type="Proteomes" id="UP000004793"/>
    </source>
</evidence>
<dbReference type="FunFam" id="2.40.50.140:FF:000004">
    <property type="entry name" value="Elongation factor P"/>
    <property type="match status" value="1"/>
</dbReference>
<evidence type="ECO:0000313" key="12">
    <source>
        <dbReference type="EMBL" id="BAL80909.1"/>
    </source>
</evidence>
<keyword evidence="6 7" id="KW-0648">Protein biosynthesis</keyword>
<feature type="domain" description="Translation elongation factor P/YeiP central" evidence="11">
    <location>
        <begin position="67"/>
        <end position="121"/>
    </location>
</feature>
<evidence type="ECO:0000256" key="2">
    <source>
        <dbReference type="ARBA" id="ARBA00004815"/>
    </source>
</evidence>
<dbReference type="AlphaFoldDB" id="A0A7U6GEH9"/>
<keyword evidence="5 7" id="KW-0251">Elongation factor</keyword>
<dbReference type="Gene3D" id="2.30.30.30">
    <property type="match status" value="1"/>
</dbReference>
<dbReference type="PIRSF" id="PIRSF005901">
    <property type="entry name" value="EF-P"/>
    <property type="match status" value="1"/>
</dbReference>
<evidence type="ECO:0000256" key="7">
    <source>
        <dbReference type="HAMAP-Rule" id="MF_00141"/>
    </source>
</evidence>
<comment type="similarity">
    <text evidence="3 7 9">Belongs to the elongation factor P family.</text>
</comment>
<dbReference type="InterPro" id="IPR012340">
    <property type="entry name" value="NA-bd_OB-fold"/>
</dbReference>
<keyword evidence="4 7" id="KW-0963">Cytoplasm</keyword>
<dbReference type="SUPFAM" id="SSF50104">
    <property type="entry name" value="Translation proteins SH3-like domain"/>
    <property type="match status" value="1"/>
</dbReference>
<dbReference type="HAMAP" id="MF_00141">
    <property type="entry name" value="EF_P"/>
    <property type="match status" value="1"/>
</dbReference>
<dbReference type="Gene3D" id="2.40.50.140">
    <property type="entry name" value="Nucleic acid-binding proteins"/>
    <property type="match status" value="2"/>
</dbReference>
<dbReference type="InterPro" id="IPR011768">
    <property type="entry name" value="Transl_elongation_fac_P"/>
</dbReference>
<dbReference type="InterPro" id="IPR014722">
    <property type="entry name" value="Rib_uL2_dom2"/>
</dbReference>
<dbReference type="Pfam" id="PF09285">
    <property type="entry name" value="Elong-fact-P_C"/>
    <property type="match status" value="1"/>
</dbReference>
<dbReference type="UniPathway" id="UPA00345"/>
<dbReference type="SMART" id="SM00841">
    <property type="entry name" value="Elong-fact-P_C"/>
    <property type="match status" value="1"/>
</dbReference>
<dbReference type="NCBIfam" id="TIGR00038">
    <property type="entry name" value="efp"/>
    <property type="match status" value="1"/>
</dbReference>
<organism evidence="12 13">
    <name type="scientific">Caldisericum exile (strain DSM 21853 / NBRC 104410 / AZM16c01)</name>
    <dbReference type="NCBI Taxonomy" id="511051"/>
    <lineage>
        <taxon>Bacteria</taxon>
        <taxon>Pseudomonadati</taxon>
        <taxon>Caldisericota/Cryosericota group</taxon>
        <taxon>Caldisericota</taxon>
        <taxon>Caldisericia</taxon>
        <taxon>Caldisericales</taxon>
        <taxon>Caldisericaceae</taxon>
        <taxon>Caldisericum</taxon>
    </lineage>
</organism>
<dbReference type="PANTHER" id="PTHR30053">
    <property type="entry name" value="ELONGATION FACTOR P"/>
    <property type="match status" value="1"/>
</dbReference>
<keyword evidence="13" id="KW-1185">Reference proteome</keyword>
<comment type="subcellular location">
    <subcellularLocation>
        <location evidence="1 7">Cytoplasm</location>
    </subcellularLocation>
</comment>
<evidence type="ECO:0000256" key="8">
    <source>
        <dbReference type="NCBIfam" id="TIGR00038"/>
    </source>
</evidence>
<dbReference type="SMART" id="SM01185">
    <property type="entry name" value="EFP"/>
    <property type="match status" value="1"/>
</dbReference>
<evidence type="ECO:0000259" key="10">
    <source>
        <dbReference type="SMART" id="SM00841"/>
    </source>
</evidence>
<evidence type="ECO:0000256" key="5">
    <source>
        <dbReference type="ARBA" id="ARBA00022768"/>
    </source>
</evidence>
<protein>
    <recommendedName>
        <fullName evidence="7 8">Elongation factor P</fullName>
        <shortName evidence="7">EF-P</shortName>
    </recommendedName>
</protein>
<dbReference type="GO" id="GO:0005829">
    <property type="term" value="C:cytosol"/>
    <property type="evidence" value="ECO:0007669"/>
    <property type="project" value="UniProtKB-ARBA"/>
</dbReference>
<dbReference type="InterPro" id="IPR013185">
    <property type="entry name" value="Transl_elong_KOW-like"/>
</dbReference>
<dbReference type="RefSeq" id="WP_014453312.1">
    <property type="nucleotide sequence ID" value="NC_017096.1"/>
</dbReference>
<sequence length="187" mass="21493">MVSANELRSGVTFELDGELFVVISYQHIKPGKGSPFVRVKMKSLESGNIIERTFRPEEKFKKAFLERKPMQYLYKEGNNFVFMDLETYEQFYLSEEDVGDSANFLKENLEIQIVFYKNKPVSVELPNFVELKVVQTEPGVKGDTATSAMKPAILETGYKLQVPLFVNEGDIIRVDTRTGEYLERVNK</sequence>
<dbReference type="CDD" id="cd04470">
    <property type="entry name" value="S1_EF-P_repeat_1"/>
    <property type="match status" value="1"/>
</dbReference>
<proteinExistence type="inferred from homology"/>
<dbReference type="NCBIfam" id="NF001810">
    <property type="entry name" value="PRK00529.1"/>
    <property type="match status" value="1"/>
</dbReference>
<dbReference type="GO" id="GO:0003746">
    <property type="term" value="F:translation elongation factor activity"/>
    <property type="evidence" value="ECO:0007669"/>
    <property type="project" value="UniProtKB-UniRule"/>
</dbReference>
<evidence type="ECO:0000256" key="1">
    <source>
        <dbReference type="ARBA" id="ARBA00004496"/>
    </source>
</evidence>
<evidence type="ECO:0000256" key="4">
    <source>
        <dbReference type="ARBA" id="ARBA00022490"/>
    </source>
</evidence>
<reference evidence="12 13" key="1">
    <citation type="submission" date="2011-01" db="EMBL/GenBank/DDBJ databases">
        <title>Whole genome sequence of Caldisericum exile AZM16c01.</title>
        <authorList>
            <person name="Narita-Yamada S."/>
            <person name="Kawakoshi A."/>
            <person name="Nakamura S."/>
            <person name="Sasagawa M."/>
            <person name="Fukada J."/>
            <person name="Sekine M."/>
            <person name="Kato Y."/>
            <person name="Fukai R."/>
            <person name="Sasaki K."/>
            <person name="Hanamaki A."/>
            <person name="Narita H."/>
            <person name="Konno Y."/>
            <person name="Mori K."/>
            <person name="Yamazaki S."/>
            <person name="Suzuki K."/>
            <person name="Fujita N."/>
        </authorList>
    </citation>
    <scope>NUCLEOTIDE SEQUENCE [LARGE SCALE GENOMIC DNA]</scope>
    <source>
        <strain evidence="13">DSM 21853 / NBRC 104410 / AZM16c01</strain>
    </source>
</reference>
<dbReference type="Pfam" id="PF01132">
    <property type="entry name" value="EFP"/>
    <property type="match status" value="1"/>
</dbReference>
<dbReference type="InterPro" id="IPR020599">
    <property type="entry name" value="Transl_elong_fac_P/YeiP"/>
</dbReference>
<evidence type="ECO:0000256" key="6">
    <source>
        <dbReference type="ARBA" id="ARBA00022917"/>
    </source>
</evidence>
<dbReference type="FunFam" id="2.40.50.140:FF:000009">
    <property type="entry name" value="Elongation factor P"/>
    <property type="match status" value="1"/>
</dbReference>
<dbReference type="CDD" id="cd05794">
    <property type="entry name" value="S1_EF-P_repeat_2"/>
    <property type="match status" value="1"/>
</dbReference>
<evidence type="ECO:0000256" key="3">
    <source>
        <dbReference type="ARBA" id="ARBA00009479"/>
    </source>
</evidence>
<accession>A0A7U6GEH9</accession>
<comment type="pathway">
    <text evidence="2 7">Protein biosynthesis; polypeptide chain elongation.</text>
</comment>
<dbReference type="PROSITE" id="PS01275">
    <property type="entry name" value="EFP"/>
    <property type="match status" value="1"/>
</dbReference>
<gene>
    <name evidence="7 12" type="primary">efp</name>
    <name evidence="12" type="ordered locus">CSE_07830</name>
</gene>
<feature type="domain" description="Elongation factor P C-terminal" evidence="10">
    <location>
        <begin position="129"/>
        <end position="184"/>
    </location>
</feature>
<dbReference type="InterPro" id="IPR001059">
    <property type="entry name" value="Transl_elong_P/YeiP_cen"/>
</dbReference>